<dbReference type="InterPro" id="IPR052891">
    <property type="entry name" value="DNA-3mA_glycosylase"/>
</dbReference>
<accession>A0A4R1LX20</accession>
<dbReference type="GO" id="GO:0008725">
    <property type="term" value="F:DNA-3-methyladenine glycosylase activity"/>
    <property type="evidence" value="ECO:0007669"/>
    <property type="project" value="InterPro"/>
</dbReference>
<name>A0A4R1LX20_9SPHI</name>
<evidence type="ECO:0000256" key="1">
    <source>
        <dbReference type="PIRSR" id="PIRSR605019-1"/>
    </source>
</evidence>
<protein>
    <submittedName>
        <fullName evidence="2">DNA-3-methyladenine glycosylase I</fullName>
    </submittedName>
</protein>
<evidence type="ECO:0000313" key="2">
    <source>
        <dbReference type="EMBL" id="TCK83024.1"/>
    </source>
</evidence>
<dbReference type="Proteomes" id="UP000294616">
    <property type="component" value="Unassembled WGS sequence"/>
</dbReference>
<dbReference type="RefSeq" id="WP_132223489.1">
    <property type="nucleotide sequence ID" value="NZ_SMGO01000002.1"/>
</dbReference>
<dbReference type="AlphaFoldDB" id="A0A4R1LX20"/>
<feature type="binding site" evidence="1">
    <location>
        <position position="180"/>
    </location>
    <ligand>
        <name>Zn(2+)</name>
        <dbReference type="ChEBI" id="CHEBI:29105"/>
    </ligand>
</feature>
<feature type="binding site" evidence="1">
    <location>
        <position position="8"/>
    </location>
    <ligand>
        <name>Zn(2+)</name>
        <dbReference type="ChEBI" id="CHEBI:29105"/>
    </ligand>
</feature>
<dbReference type="PANTHER" id="PTHR30037:SF4">
    <property type="entry name" value="DNA-3-METHYLADENINE GLYCOSYLASE I"/>
    <property type="match status" value="1"/>
</dbReference>
<dbReference type="EMBL" id="SMGO01000002">
    <property type="protein sequence ID" value="TCK83024.1"/>
    <property type="molecule type" value="Genomic_DNA"/>
</dbReference>
<comment type="caution">
    <text evidence="2">The sequence shown here is derived from an EMBL/GenBank/DDBJ whole genome shotgun (WGS) entry which is preliminary data.</text>
</comment>
<keyword evidence="3" id="KW-1185">Reference proteome</keyword>
<dbReference type="InterPro" id="IPR011257">
    <property type="entry name" value="DNA_glycosylase"/>
</dbReference>
<proteinExistence type="predicted"/>
<dbReference type="GO" id="GO:0046872">
    <property type="term" value="F:metal ion binding"/>
    <property type="evidence" value="ECO:0007669"/>
    <property type="project" value="UniProtKB-KW"/>
</dbReference>
<feature type="binding site" evidence="1">
    <location>
        <position position="184"/>
    </location>
    <ligand>
        <name>Zn(2+)</name>
        <dbReference type="ChEBI" id="CHEBI:29105"/>
    </ligand>
</feature>
<dbReference type="Pfam" id="PF03352">
    <property type="entry name" value="Adenine_glyco"/>
    <property type="match status" value="1"/>
</dbReference>
<feature type="binding site" evidence="1">
    <location>
        <position position="21"/>
    </location>
    <ligand>
        <name>Zn(2+)</name>
        <dbReference type="ChEBI" id="CHEBI:29105"/>
    </ligand>
</feature>
<dbReference type="InterPro" id="IPR005019">
    <property type="entry name" value="Adenine_glyco"/>
</dbReference>
<dbReference type="OrthoDB" id="9807664at2"/>
<dbReference type="Gene3D" id="1.10.340.30">
    <property type="entry name" value="Hypothetical protein, domain 2"/>
    <property type="match status" value="1"/>
</dbReference>
<dbReference type="GO" id="GO:0006284">
    <property type="term" value="P:base-excision repair"/>
    <property type="evidence" value="ECO:0007669"/>
    <property type="project" value="InterPro"/>
</dbReference>
<sequence length="187" mass="21438">MENNLNRCIWCGNDPLYMQYHDQEWGKIVGDDRVLFEFLVLESAQAGLSWITILRKRDGYRKNFAEFDAETVANFTEKDVEEILKDPGIIRNRAKVQSAINNAKIFLNIKQEFGSFYKYLYSFMPGGVSILNNPKGMKDIPTTSKESINISKDLKKRGMKFFGPVTCYAFMQAVGMVNDHDSACSFK</sequence>
<keyword evidence="1" id="KW-0479">Metal-binding</keyword>
<reference evidence="2 3" key="1">
    <citation type="submission" date="2019-03" db="EMBL/GenBank/DDBJ databases">
        <title>Genomic Encyclopedia of Archaeal and Bacterial Type Strains, Phase II (KMG-II): from individual species to whole genera.</title>
        <authorList>
            <person name="Goeker M."/>
        </authorList>
    </citation>
    <scope>NUCLEOTIDE SEQUENCE [LARGE SCALE GENOMIC DNA]</scope>
    <source>
        <strain evidence="2 3">DSM 22554</strain>
    </source>
</reference>
<dbReference type="SUPFAM" id="SSF48150">
    <property type="entry name" value="DNA-glycosylase"/>
    <property type="match status" value="1"/>
</dbReference>
<dbReference type="PANTHER" id="PTHR30037">
    <property type="entry name" value="DNA-3-METHYLADENINE GLYCOSYLASE 1"/>
    <property type="match status" value="1"/>
</dbReference>
<gene>
    <name evidence="2" type="ORF">C8N28_1611</name>
</gene>
<evidence type="ECO:0000313" key="3">
    <source>
        <dbReference type="Proteomes" id="UP000294616"/>
    </source>
</evidence>
<organism evidence="2 3">
    <name type="scientific">Albibacterium bauzanense</name>
    <dbReference type="NCBI Taxonomy" id="653929"/>
    <lineage>
        <taxon>Bacteria</taxon>
        <taxon>Pseudomonadati</taxon>
        <taxon>Bacteroidota</taxon>
        <taxon>Sphingobacteriia</taxon>
        <taxon>Sphingobacteriales</taxon>
        <taxon>Sphingobacteriaceae</taxon>
        <taxon>Albibacterium</taxon>
    </lineage>
</organism>
<keyword evidence="1" id="KW-0862">Zinc</keyword>